<dbReference type="Gene3D" id="3.40.50.620">
    <property type="entry name" value="HUPs"/>
    <property type="match status" value="1"/>
</dbReference>
<dbReference type="SUPFAM" id="SSF52402">
    <property type="entry name" value="Adenine nucleotide alpha hydrolases-like"/>
    <property type="match status" value="1"/>
</dbReference>
<keyword evidence="4 6" id="KW-0067">ATP-binding</keyword>
<dbReference type="EMBL" id="LSRS01000003">
    <property type="protein sequence ID" value="KAF1085515.1"/>
    <property type="molecule type" value="Genomic_DNA"/>
</dbReference>
<accession>A0A9D2WQ45</accession>
<dbReference type="GO" id="GO:0008795">
    <property type="term" value="F:NAD+ synthase activity"/>
    <property type="evidence" value="ECO:0007669"/>
    <property type="project" value="UniProtKB-EC"/>
</dbReference>
<comment type="caution">
    <text evidence="9">The sequence shown here is derived from an EMBL/GenBank/DDBJ whole genome shotgun (WGS) entry which is preliminary data.</text>
</comment>
<dbReference type="GO" id="GO:0009435">
    <property type="term" value="P:NAD+ biosynthetic process"/>
    <property type="evidence" value="ECO:0007669"/>
    <property type="project" value="InterPro"/>
</dbReference>
<evidence type="ECO:0000256" key="4">
    <source>
        <dbReference type="ARBA" id="ARBA00022840"/>
    </source>
</evidence>
<evidence type="ECO:0000313" key="9">
    <source>
        <dbReference type="EMBL" id="KAF1085515.1"/>
    </source>
</evidence>
<dbReference type="InterPro" id="IPR022310">
    <property type="entry name" value="NAD/GMP_synthase"/>
</dbReference>
<keyword evidence="10" id="KW-1185">Reference proteome</keyword>
<evidence type="ECO:0000256" key="7">
    <source>
        <dbReference type="RuleBase" id="RU003812"/>
    </source>
</evidence>
<evidence type="ECO:0000259" key="8">
    <source>
        <dbReference type="Pfam" id="PF02540"/>
    </source>
</evidence>
<feature type="domain" description="NAD/GMP synthase" evidence="8">
    <location>
        <begin position="11"/>
        <end position="230"/>
    </location>
</feature>
<comment type="catalytic activity">
    <reaction evidence="7">
        <text>deamido-NAD(+) + NH4(+) + ATP = AMP + diphosphate + NAD(+) + H(+)</text>
        <dbReference type="Rhea" id="RHEA:21188"/>
        <dbReference type="ChEBI" id="CHEBI:15378"/>
        <dbReference type="ChEBI" id="CHEBI:28938"/>
        <dbReference type="ChEBI" id="CHEBI:30616"/>
        <dbReference type="ChEBI" id="CHEBI:33019"/>
        <dbReference type="ChEBI" id="CHEBI:57540"/>
        <dbReference type="ChEBI" id="CHEBI:58437"/>
        <dbReference type="ChEBI" id="CHEBI:456215"/>
        <dbReference type="EC" id="6.3.1.5"/>
    </reaction>
</comment>
<dbReference type="OrthoDB" id="9803818at2"/>
<dbReference type="GO" id="GO:0005737">
    <property type="term" value="C:cytoplasm"/>
    <property type="evidence" value="ECO:0007669"/>
    <property type="project" value="InterPro"/>
</dbReference>
<evidence type="ECO:0000256" key="6">
    <source>
        <dbReference type="RuleBase" id="RU003811"/>
    </source>
</evidence>
<evidence type="ECO:0000256" key="2">
    <source>
        <dbReference type="ARBA" id="ARBA00022598"/>
    </source>
</evidence>
<reference evidence="9" key="1">
    <citation type="submission" date="2016-02" db="EMBL/GenBank/DDBJ databases">
        <title>Draft Genome Sequence of Sporotomaculum syntrophicum Strain FB, a Syntrophic Benzoate Degrader.</title>
        <authorList>
            <person name="Nobu M.K."/>
            <person name="Narihiro T."/>
            <person name="Qiu Y.-L."/>
            <person name="Ohashi A."/>
            <person name="Liu W.-T."/>
            <person name="Yuji S."/>
        </authorList>
    </citation>
    <scope>NUCLEOTIDE SEQUENCE</scope>
    <source>
        <strain evidence="9">FB</strain>
    </source>
</reference>
<evidence type="ECO:0000256" key="1">
    <source>
        <dbReference type="ARBA" id="ARBA00004790"/>
    </source>
</evidence>
<dbReference type="GO" id="GO:0004359">
    <property type="term" value="F:glutaminase activity"/>
    <property type="evidence" value="ECO:0007669"/>
    <property type="project" value="InterPro"/>
</dbReference>
<protein>
    <recommendedName>
        <fullName evidence="7">NH(3)-dependent NAD(+) synthetase</fullName>
        <ecNumber evidence="7">6.3.1.5</ecNumber>
    </recommendedName>
</protein>
<dbReference type="Proteomes" id="UP000798488">
    <property type="component" value="Unassembled WGS sequence"/>
</dbReference>
<dbReference type="InterPro" id="IPR003694">
    <property type="entry name" value="NAD_synthase"/>
</dbReference>
<evidence type="ECO:0000313" key="10">
    <source>
        <dbReference type="Proteomes" id="UP000798488"/>
    </source>
</evidence>
<evidence type="ECO:0000256" key="5">
    <source>
        <dbReference type="ARBA" id="ARBA00023027"/>
    </source>
</evidence>
<keyword evidence="5 6" id="KW-0520">NAD</keyword>
<proteinExistence type="inferred from homology"/>
<sequence>MSKDLNMEIIAEEIIAWIRQKLAATGGDKLIVSVLGDPESVVAAVLAVKAIGSENVYGIVMPNARQGNIGYAYTILEAYNIANVTLNYNNLAVVYYDMLSSLRGKLFKDYTRETIFSLPNRIKMTLLYAIAQSIPGSRILSTLNLTRRWIGYTTLYGDDFGTLAPLAGLTNTEVLEMERVLQLPPRRPQSQYDCGPSTKADESTELGFSYSTLNSYLREGQCKDAVIKAKIDQLHEATKYKFEPMSFYPSPLPILADDADA</sequence>
<organism evidence="9 10">
    <name type="scientific">Sporotomaculum syntrophicum</name>
    <dbReference type="NCBI Taxonomy" id="182264"/>
    <lineage>
        <taxon>Bacteria</taxon>
        <taxon>Bacillati</taxon>
        <taxon>Bacillota</taxon>
        <taxon>Clostridia</taxon>
        <taxon>Eubacteriales</taxon>
        <taxon>Desulfallaceae</taxon>
        <taxon>Sporotomaculum</taxon>
    </lineage>
</organism>
<dbReference type="Pfam" id="PF02540">
    <property type="entry name" value="NAD_synthase"/>
    <property type="match status" value="1"/>
</dbReference>
<comment type="similarity">
    <text evidence="6">Belongs to the NAD synthetase family.</text>
</comment>
<keyword evidence="2 6" id="KW-0436">Ligase</keyword>
<keyword evidence="3 6" id="KW-0547">Nucleotide-binding</keyword>
<comment type="pathway">
    <text evidence="1">Cofactor biosynthesis; NAD(+) biosynthesis.</text>
</comment>
<dbReference type="RefSeq" id="WP_161821966.1">
    <property type="nucleotide sequence ID" value="NZ_LSRS01000003.1"/>
</dbReference>
<gene>
    <name evidence="9" type="primary">nadE_3</name>
    <name evidence="9" type="ORF">SPSYN_01658</name>
</gene>
<dbReference type="NCBIfam" id="TIGR00552">
    <property type="entry name" value="nadE"/>
    <property type="match status" value="1"/>
</dbReference>
<name>A0A9D2WQ45_9FIRM</name>
<evidence type="ECO:0000256" key="3">
    <source>
        <dbReference type="ARBA" id="ARBA00022741"/>
    </source>
</evidence>
<dbReference type="GO" id="GO:0003952">
    <property type="term" value="F:NAD+ synthase (glutamine-hydrolyzing) activity"/>
    <property type="evidence" value="ECO:0007669"/>
    <property type="project" value="InterPro"/>
</dbReference>
<dbReference type="EC" id="6.3.1.5" evidence="7"/>
<dbReference type="GO" id="GO:0005524">
    <property type="term" value="F:ATP binding"/>
    <property type="evidence" value="ECO:0007669"/>
    <property type="project" value="UniProtKB-KW"/>
</dbReference>
<dbReference type="AlphaFoldDB" id="A0A9D2WQ45"/>
<dbReference type="InterPro" id="IPR014729">
    <property type="entry name" value="Rossmann-like_a/b/a_fold"/>
</dbReference>